<feature type="non-terminal residue" evidence="1">
    <location>
        <position position="51"/>
    </location>
</feature>
<proteinExistence type="predicted"/>
<keyword evidence="2" id="KW-1185">Reference proteome</keyword>
<accession>A0A2I0HGN3</accession>
<dbReference type="Proteomes" id="UP000233551">
    <property type="component" value="Unassembled WGS sequence"/>
</dbReference>
<name>A0A2I0HGN3_PUNGR</name>
<protein>
    <submittedName>
        <fullName evidence="1">Uncharacterized protein</fullName>
    </submittedName>
</protein>
<evidence type="ECO:0000313" key="1">
    <source>
        <dbReference type="EMBL" id="PKI26218.1"/>
    </source>
</evidence>
<dbReference type="AlphaFoldDB" id="A0A2I0HGN3"/>
<organism evidence="1 2">
    <name type="scientific">Punica granatum</name>
    <name type="common">Pomegranate</name>
    <dbReference type="NCBI Taxonomy" id="22663"/>
    <lineage>
        <taxon>Eukaryota</taxon>
        <taxon>Viridiplantae</taxon>
        <taxon>Streptophyta</taxon>
        <taxon>Embryophyta</taxon>
        <taxon>Tracheophyta</taxon>
        <taxon>Spermatophyta</taxon>
        <taxon>Magnoliopsida</taxon>
        <taxon>eudicotyledons</taxon>
        <taxon>Gunneridae</taxon>
        <taxon>Pentapetalae</taxon>
        <taxon>rosids</taxon>
        <taxon>malvids</taxon>
        <taxon>Myrtales</taxon>
        <taxon>Lythraceae</taxon>
        <taxon>Punica</taxon>
    </lineage>
</organism>
<evidence type="ECO:0000313" key="2">
    <source>
        <dbReference type="Proteomes" id="UP000233551"/>
    </source>
</evidence>
<reference evidence="1 2" key="1">
    <citation type="submission" date="2017-11" db="EMBL/GenBank/DDBJ databases">
        <title>De-novo sequencing of pomegranate (Punica granatum L.) genome.</title>
        <authorList>
            <person name="Akparov Z."/>
            <person name="Amiraslanov A."/>
            <person name="Hajiyeva S."/>
            <person name="Abbasov M."/>
            <person name="Kaur K."/>
            <person name="Hamwieh A."/>
            <person name="Solovyev V."/>
            <person name="Salamov A."/>
            <person name="Braich B."/>
            <person name="Kosarev P."/>
            <person name="Mahmoud A."/>
            <person name="Hajiyev E."/>
            <person name="Babayeva S."/>
            <person name="Izzatullayeva V."/>
            <person name="Mammadov A."/>
            <person name="Mammadov A."/>
            <person name="Sharifova S."/>
            <person name="Ojaghi J."/>
            <person name="Eynullazada K."/>
            <person name="Bayramov B."/>
            <person name="Abdulazimova A."/>
            <person name="Shahmuradov I."/>
        </authorList>
    </citation>
    <scope>NUCLEOTIDE SEQUENCE [LARGE SCALE GENOMIC DNA]</scope>
    <source>
        <strain evidence="2">cv. AG2017</strain>
        <tissue evidence="1">Leaf</tissue>
    </source>
</reference>
<gene>
    <name evidence="1" type="ORF">CRG98_049093</name>
</gene>
<dbReference type="EMBL" id="PGOL01034617">
    <property type="protein sequence ID" value="PKI26218.1"/>
    <property type="molecule type" value="Genomic_DNA"/>
</dbReference>
<comment type="caution">
    <text evidence="1">The sequence shown here is derived from an EMBL/GenBank/DDBJ whole genome shotgun (WGS) entry which is preliminary data.</text>
</comment>
<sequence>MVPLDAASNGLFSALKSPVEEEEGEERPVMVHAGFLQLFLDFYGNCNFQDQ</sequence>